<dbReference type="PANTHER" id="PTHR12616:SF1">
    <property type="entry name" value="VACUOLAR PROTEIN SORTING-ASSOCIATED PROTEIN 41 HOMOLOG"/>
    <property type="match status" value="1"/>
</dbReference>
<dbReference type="GO" id="GO:0006624">
    <property type="term" value="P:vacuolar protein processing"/>
    <property type="evidence" value="ECO:0007669"/>
    <property type="project" value="EnsemblFungi"/>
</dbReference>
<dbReference type="InterPro" id="IPR045111">
    <property type="entry name" value="Vps41/Vps8"/>
</dbReference>
<dbReference type="GO" id="GO:0042144">
    <property type="term" value="P:vacuole fusion, non-autophagic"/>
    <property type="evidence" value="ECO:0007669"/>
    <property type="project" value="EnsemblFungi"/>
</dbReference>
<evidence type="ECO:0000259" key="5">
    <source>
        <dbReference type="Pfam" id="PF23411"/>
    </source>
</evidence>
<protein>
    <recommendedName>
        <fullName evidence="5">Vps41 beta-propeller domain-containing protein</fullName>
    </recommendedName>
</protein>
<dbReference type="STRING" id="1071381.G8BS00"/>
<dbReference type="GeneID" id="11534391"/>
<dbReference type="Pfam" id="PF23411">
    <property type="entry name" value="Beta-prop_Vps41"/>
    <property type="match status" value="1"/>
</dbReference>
<dbReference type="SMART" id="SM00299">
    <property type="entry name" value="CLH"/>
    <property type="match status" value="1"/>
</dbReference>
<proteinExistence type="predicted"/>
<dbReference type="KEGG" id="tpf:TPHA_0D04410"/>
<dbReference type="eggNOG" id="KOG2066">
    <property type="taxonomic scope" value="Eukaryota"/>
</dbReference>
<organism evidence="6 7">
    <name type="scientific">Tetrapisispora phaffii (strain ATCC 24235 / CBS 4417 / NBRC 1672 / NRRL Y-8282 / UCD 70-5)</name>
    <name type="common">Yeast</name>
    <name type="synonym">Fabospora phaffii</name>
    <dbReference type="NCBI Taxonomy" id="1071381"/>
    <lineage>
        <taxon>Eukaryota</taxon>
        <taxon>Fungi</taxon>
        <taxon>Dikarya</taxon>
        <taxon>Ascomycota</taxon>
        <taxon>Saccharomycotina</taxon>
        <taxon>Saccharomycetes</taxon>
        <taxon>Saccharomycetales</taxon>
        <taxon>Saccharomycetaceae</taxon>
        <taxon>Tetrapisispora</taxon>
    </lineage>
</organism>
<feature type="compositionally biased region" description="Acidic residues" evidence="4">
    <location>
        <begin position="31"/>
        <end position="41"/>
    </location>
</feature>
<evidence type="ECO:0000256" key="3">
    <source>
        <dbReference type="PROSITE-ProRule" id="PRU01006"/>
    </source>
</evidence>
<dbReference type="Gene3D" id="1.25.40.10">
    <property type="entry name" value="Tetratricopeptide repeat domain"/>
    <property type="match status" value="1"/>
</dbReference>
<dbReference type="GO" id="GO:0000329">
    <property type="term" value="C:fungal-type vacuole membrane"/>
    <property type="evidence" value="ECO:0007669"/>
    <property type="project" value="EnsemblFungi"/>
</dbReference>
<dbReference type="OMA" id="PQLVWQD"/>
<feature type="region of interest" description="Disordered" evidence="4">
    <location>
        <begin position="1"/>
        <end position="43"/>
    </location>
</feature>
<evidence type="ECO:0000313" key="6">
    <source>
        <dbReference type="EMBL" id="CCE63075.1"/>
    </source>
</evidence>
<feature type="repeat" description="CHCR" evidence="3">
    <location>
        <begin position="685"/>
        <end position="830"/>
    </location>
</feature>
<sequence length="910" mass="104621">MVGVEDAKETLEDPVEDSVAVTQEESSQPSSEEDSGDELEDGPPLLKYTRFDKKLPPNFFQRDSISAMLLTDNFFAFGTEAGILHLTDKYFNTLKTFKCHRSSIRKISTDFVQNKYFGTASLDGTVVIGEYANPSNTTVAYDFKRPVNSLVLDKDYERNKNFISGGTAGDVVLSQRNWLGNRLDVVLNSEEHRLHQHSKNLSADKILELNYINDVLIWFNNNGITFYDIYSKTTLLNIPFPMEGEGEQTRSDLYKPYLHVSDTDRIIIGWYKYIWILKISVLKLSYNNSKDKSSPNGTSRSSVASSSTGFVPSKIFNEPKNISTFLSNAASSLKATPDKKIELEVNFNIDFLISGISSFKDDQLLVLGFENYSTQDYRKRIITPPEIKILSMVDGREEMSNEIIVKDYKSLSINDFYLAKYIDDLTTCYYLICPTDAICIQELTLKDHYDWYVKNKMYLKAWEIGEYVTDDYERFKVGLLYLQDILDSDNNEHLAKMINSILNYRKLDNIQDGELLQNIKDEWKKHILHFAKNGELSLIINYIPTYYNIGVDTYDIVLDSLLKEKDFTGLLALLENWPPDLYNRKLLTDNVEQLIQLQDTDNVEYRKLVIYLYSKEEKYSKAIPHMLIINDLNALDILISHDIVSQFMNDIVRIVLLPFNNDIKKFDELALGEVELLLTKPIQILVKSKDTLDLKKLIDAFSEPKSLQIVNFLFLKEISNFDPNLTIAYEDYMIQLYFNYSKSEVLYVFKRKSDYNIENAIDICMKNGDAVEELIYLWGEAGETKKALSLIIDELNDPTTAIEYVNSWGDVELWEFLIGYSLDKPSFVKALLNSNDKFGETYAEVIKGMPDTMEIEGFSVIINNILKDNTLSESALKNIFKIIDDETISCSMDYMRINTMGKLFDGEADK</sequence>
<dbReference type="InterPro" id="IPR011990">
    <property type="entry name" value="TPR-like_helical_dom_sf"/>
</dbReference>
<dbReference type="GO" id="GO:0009267">
    <property type="term" value="P:cellular response to starvation"/>
    <property type="evidence" value="ECO:0007669"/>
    <property type="project" value="TreeGrafter"/>
</dbReference>
<dbReference type="GO" id="GO:0005770">
    <property type="term" value="C:late endosome"/>
    <property type="evidence" value="ECO:0007669"/>
    <property type="project" value="TreeGrafter"/>
</dbReference>
<keyword evidence="7" id="KW-1185">Reference proteome</keyword>
<evidence type="ECO:0000256" key="2">
    <source>
        <dbReference type="ARBA" id="ARBA00022927"/>
    </source>
</evidence>
<dbReference type="PROSITE" id="PS50236">
    <property type="entry name" value="CHCR"/>
    <property type="match status" value="1"/>
</dbReference>
<evidence type="ECO:0000256" key="4">
    <source>
        <dbReference type="SAM" id="MobiDB-lite"/>
    </source>
</evidence>
<dbReference type="Gene3D" id="2.130.10.10">
    <property type="entry name" value="YVTN repeat-like/Quinoprotein amine dehydrogenase"/>
    <property type="match status" value="1"/>
</dbReference>
<dbReference type="InterPro" id="IPR000547">
    <property type="entry name" value="Clathrin_H-chain/VPS_repeat"/>
</dbReference>
<dbReference type="OrthoDB" id="244107at2759"/>
<feature type="domain" description="Vps41 beta-propeller" evidence="5">
    <location>
        <begin position="46"/>
        <end position="442"/>
    </location>
</feature>
<name>G8BS00_TETPH</name>
<dbReference type="GO" id="GO:0034727">
    <property type="term" value="P:piecemeal microautophagy of the nucleus"/>
    <property type="evidence" value="ECO:0007669"/>
    <property type="project" value="EnsemblFungi"/>
</dbReference>
<dbReference type="GO" id="GO:0032258">
    <property type="term" value="P:cytoplasm to vacuole targeting by the Cvt pathway"/>
    <property type="evidence" value="ECO:0007669"/>
    <property type="project" value="EnsemblFungi"/>
</dbReference>
<dbReference type="SUPFAM" id="SSF50978">
    <property type="entry name" value="WD40 repeat-like"/>
    <property type="match status" value="1"/>
</dbReference>
<dbReference type="Proteomes" id="UP000005666">
    <property type="component" value="Chromosome 4"/>
</dbReference>
<dbReference type="GO" id="GO:0035091">
    <property type="term" value="F:phosphatidylinositol binding"/>
    <property type="evidence" value="ECO:0007669"/>
    <property type="project" value="EnsemblFungi"/>
</dbReference>
<dbReference type="InterPro" id="IPR036322">
    <property type="entry name" value="WD40_repeat_dom_sf"/>
</dbReference>
<gene>
    <name evidence="6" type="primary">TPHA0D04410</name>
    <name evidence="6" type="ordered locus">TPHA_0D04410</name>
</gene>
<dbReference type="GO" id="GO:0034058">
    <property type="term" value="P:endosomal vesicle fusion"/>
    <property type="evidence" value="ECO:0007669"/>
    <property type="project" value="TreeGrafter"/>
</dbReference>
<dbReference type="HOGENOM" id="CLU_001285_2_1_1"/>
<dbReference type="GO" id="GO:0030897">
    <property type="term" value="C:HOPS complex"/>
    <property type="evidence" value="ECO:0007669"/>
    <property type="project" value="EnsemblFungi"/>
</dbReference>
<accession>G8BS00</accession>
<dbReference type="InterPro" id="IPR015943">
    <property type="entry name" value="WD40/YVTN_repeat-like_dom_sf"/>
</dbReference>
<evidence type="ECO:0000313" key="7">
    <source>
        <dbReference type="Proteomes" id="UP000005666"/>
    </source>
</evidence>
<keyword evidence="2" id="KW-0653">Protein transport</keyword>
<evidence type="ECO:0000256" key="1">
    <source>
        <dbReference type="ARBA" id="ARBA00022448"/>
    </source>
</evidence>
<dbReference type="PANTHER" id="PTHR12616">
    <property type="entry name" value="VACUOLAR PROTEIN SORTING VPS41"/>
    <property type="match status" value="1"/>
</dbReference>
<feature type="region of interest" description="Disordered" evidence="4">
    <location>
        <begin position="289"/>
        <end position="308"/>
    </location>
</feature>
<dbReference type="EMBL" id="HE612859">
    <property type="protein sequence ID" value="CCE63075.1"/>
    <property type="molecule type" value="Genomic_DNA"/>
</dbReference>
<dbReference type="InterPro" id="IPR057780">
    <property type="entry name" value="Beta-prop_Vps41"/>
</dbReference>
<reference evidence="6 7" key="1">
    <citation type="journal article" date="2011" name="Proc. Natl. Acad. Sci. U.S.A.">
        <title>Evolutionary erosion of yeast sex chromosomes by mating-type switching accidents.</title>
        <authorList>
            <person name="Gordon J.L."/>
            <person name="Armisen D."/>
            <person name="Proux-Wera E."/>
            <person name="Oheigeartaigh S.S."/>
            <person name="Byrne K.P."/>
            <person name="Wolfe K.H."/>
        </authorList>
    </citation>
    <scope>NUCLEOTIDE SEQUENCE [LARGE SCALE GENOMIC DNA]</scope>
    <source>
        <strain evidence="7">ATCC 24235 / CBS 4417 / NBRC 1672 / NRRL Y-8282 / UCD 70-5</strain>
    </source>
</reference>
<keyword evidence="1" id="KW-0813">Transport</keyword>
<dbReference type="Pfam" id="PF23556">
    <property type="entry name" value="TPR_Vps41"/>
    <property type="match status" value="1"/>
</dbReference>
<dbReference type="AlphaFoldDB" id="G8BS00"/>
<feature type="compositionally biased region" description="Basic and acidic residues" evidence="4">
    <location>
        <begin position="1"/>
        <end position="11"/>
    </location>
</feature>
<dbReference type="RefSeq" id="XP_003685509.1">
    <property type="nucleotide sequence ID" value="XM_003685461.1"/>
</dbReference>
<dbReference type="GO" id="GO:0099022">
    <property type="term" value="P:vesicle tethering"/>
    <property type="evidence" value="ECO:0007669"/>
    <property type="project" value="EnsemblFungi"/>
</dbReference>
<dbReference type="GO" id="GO:0035542">
    <property type="term" value="P:regulation of SNARE complex assembly"/>
    <property type="evidence" value="ECO:0007669"/>
    <property type="project" value="EnsemblFungi"/>
</dbReference>
<dbReference type="GO" id="GO:0031267">
    <property type="term" value="F:small GTPase binding"/>
    <property type="evidence" value="ECO:0007669"/>
    <property type="project" value="EnsemblFungi"/>
</dbReference>